<dbReference type="OrthoDB" id="9776313at2"/>
<feature type="domain" description="NAD(P)-binding" evidence="1">
    <location>
        <begin position="16"/>
        <end position="157"/>
    </location>
</feature>
<dbReference type="InterPro" id="IPR016040">
    <property type="entry name" value="NAD(P)-bd_dom"/>
</dbReference>
<comment type="caution">
    <text evidence="2">The sequence shown here is derived from an EMBL/GenBank/DDBJ whole genome shotgun (WGS) entry which is preliminary data.</text>
</comment>
<dbReference type="Pfam" id="PF13460">
    <property type="entry name" value="NAD_binding_10"/>
    <property type="match status" value="1"/>
</dbReference>
<accession>A0A3N5CVG1</accession>
<name>A0A3N5CVG1_9SPHN</name>
<reference evidence="2 3" key="1">
    <citation type="submission" date="2018-11" db="EMBL/GenBank/DDBJ databases">
        <title>Erythrobacter spongiae sp. nov., isolated from a marine sponge.</title>
        <authorList>
            <person name="Zhuang L."/>
            <person name="Luo L."/>
        </authorList>
    </citation>
    <scope>NUCLEOTIDE SEQUENCE [LARGE SCALE GENOMIC DNA]</scope>
    <source>
        <strain evidence="2 3">HN-E23</strain>
    </source>
</reference>
<dbReference type="Gene3D" id="3.40.50.720">
    <property type="entry name" value="NAD(P)-binding Rossmann-like Domain"/>
    <property type="match status" value="1"/>
</dbReference>
<dbReference type="AlphaFoldDB" id="A0A3N5CVG1"/>
<dbReference type="SUPFAM" id="SSF51735">
    <property type="entry name" value="NAD(P)-binding Rossmann-fold domains"/>
    <property type="match status" value="1"/>
</dbReference>
<protein>
    <submittedName>
        <fullName evidence="2">Complex I NDUFA9 subunit family protein</fullName>
    </submittedName>
</protein>
<evidence type="ECO:0000313" key="3">
    <source>
        <dbReference type="Proteomes" id="UP000275232"/>
    </source>
</evidence>
<gene>
    <name evidence="2" type="ORF">EG799_08545</name>
</gene>
<dbReference type="EMBL" id="RPFZ01000001">
    <property type="protein sequence ID" value="RPF72767.1"/>
    <property type="molecule type" value="Genomic_DNA"/>
</dbReference>
<dbReference type="PANTHER" id="PTHR12126">
    <property type="entry name" value="NADH-UBIQUINONE OXIDOREDUCTASE 39 KDA SUBUNIT-RELATED"/>
    <property type="match status" value="1"/>
</dbReference>
<dbReference type="CDD" id="cd05271">
    <property type="entry name" value="NDUFA9_like_SDR_a"/>
    <property type="match status" value="1"/>
</dbReference>
<dbReference type="InterPro" id="IPR051207">
    <property type="entry name" value="ComplexI_NDUFA9_subunit"/>
</dbReference>
<dbReference type="GO" id="GO:0044877">
    <property type="term" value="F:protein-containing complex binding"/>
    <property type="evidence" value="ECO:0007669"/>
    <property type="project" value="TreeGrafter"/>
</dbReference>
<dbReference type="Proteomes" id="UP000275232">
    <property type="component" value="Unassembled WGS sequence"/>
</dbReference>
<proteinExistence type="predicted"/>
<evidence type="ECO:0000259" key="1">
    <source>
        <dbReference type="Pfam" id="PF13460"/>
    </source>
</evidence>
<organism evidence="2 3">
    <name type="scientific">Aurantiacibacter spongiae</name>
    <dbReference type="NCBI Taxonomy" id="2488860"/>
    <lineage>
        <taxon>Bacteria</taxon>
        <taxon>Pseudomonadati</taxon>
        <taxon>Pseudomonadota</taxon>
        <taxon>Alphaproteobacteria</taxon>
        <taxon>Sphingomonadales</taxon>
        <taxon>Erythrobacteraceae</taxon>
        <taxon>Aurantiacibacter</taxon>
    </lineage>
</organism>
<dbReference type="PANTHER" id="PTHR12126:SF11">
    <property type="entry name" value="NADH DEHYDROGENASE [UBIQUINONE] 1 ALPHA SUBCOMPLEX SUBUNIT 9, MITOCHONDRIAL"/>
    <property type="match status" value="1"/>
</dbReference>
<sequence>MAKISPLADKLVVLIGGSGFIGTHVAQDLLERGARVRIAAREPEKAFKLKPLANLGQLQFARCDVTNASSIEACMRGADAAVYLVGTFGANQRIIQARGARDAARAAAEMGASRFVYVSAIGADAQSDTGYYATKGRGEDLVLEAFPDATIIRPSVVFGEEGGMIPMFADMIQVAPVLPVFGADSPMQPVWVDDLAQAIGNALADPRTHGGKVYEAAGPQRLTMLQINRMIAEGQDRNRTFLPVPGPLAKMIAALPLAPINGDQLAMLKRGNVASSDIRQIGELGVDPKPLSLFLDRWMVRYRKHGRFSDKRATM</sequence>
<evidence type="ECO:0000313" key="2">
    <source>
        <dbReference type="EMBL" id="RPF72767.1"/>
    </source>
</evidence>
<dbReference type="InterPro" id="IPR036291">
    <property type="entry name" value="NAD(P)-bd_dom_sf"/>
</dbReference>
<keyword evidence="3" id="KW-1185">Reference proteome</keyword>